<dbReference type="Pfam" id="PF00300">
    <property type="entry name" value="His_Phos_1"/>
    <property type="match status" value="1"/>
</dbReference>
<evidence type="ECO:0000313" key="2">
    <source>
        <dbReference type="EMBL" id="MBB0232567.1"/>
    </source>
</evidence>
<dbReference type="SUPFAM" id="SSF53254">
    <property type="entry name" value="Phosphoglycerate mutase-like"/>
    <property type="match status" value="1"/>
</dbReference>
<dbReference type="CDD" id="cd07067">
    <property type="entry name" value="HP_PGM_like"/>
    <property type="match status" value="1"/>
</dbReference>
<reference evidence="3" key="1">
    <citation type="submission" date="2019-10" db="EMBL/GenBank/DDBJ databases">
        <title>Streptomyces sp. nov., a novel actinobacterium isolated from alkaline environment.</title>
        <authorList>
            <person name="Golinska P."/>
        </authorList>
    </citation>
    <scope>NUCLEOTIDE SEQUENCE [LARGE SCALE GENOMIC DNA]</scope>
    <source>
        <strain evidence="3">DSM 42108</strain>
    </source>
</reference>
<gene>
    <name evidence="2" type="ORF">FOE67_24555</name>
</gene>
<sequence>MTSSPSVPEQPPSPDAAPAALGGDPGAPVRTVVHVMRHGEVENPTGVLYGRLPGYHLSDLGRKMADRVAEHLASRDITHVVASPLERAQETAAPIAALRDLTVATDPRLIEAGNVFEGRPVGPGDGAWRRPGSWFHLRNPVRPSWGEPYVQQVVRMKAAVDAARDAARGHEAVCVSHQLPIWILRSFVERRRLWHDPRKRQCTLASLTSFTYLDDEIVSVGYSEPVIDLVPPHLRAGGARGAGA</sequence>
<dbReference type="InterPro" id="IPR050275">
    <property type="entry name" value="PGM_Phosphatase"/>
</dbReference>
<keyword evidence="3" id="KW-1185">Reference proteome</keyword>
<dbReference type="PANTHER" id="PTHR48100">
    <property type="entry name" value="BROAD-SPECIFICITY PHOSPHATASE YOR283W-RELATED"/>
    <property type="match status" value="1"/>
</dbReference>
<comment type="caution">
    <text evidence="2">The sequence shown here is derived from an EMBL/GenBank/DDBJ whole genome shotgun (WGS) entry which is preliminary data.</text>
</comment>
<accession>A0A7W3XZ66</accession>
<dbReference type="Gene3D" id="3.40.50.1240">
    <property type="entry name" value="Phosphoglycerate mutase-like"/>
    <property type="match status" value="1"/>
</dbReference>
<feature type="region of interest" description="Disordered" evidence="1">
    <location>
        <begin position="1"/>
        <end position="28"/>
    </location>
</feature>
<dbReference type="GO" id="GO:0005737">
    <property type="term" value="C:cytoplasm"/>
    <property type="evidence" value="ECO:0007669"/>
    <property type="project" value="TreeGrafter"/>
</dbReference>
<organism evidence="2 3">
    <name type="scientific">Streptomyces calidiresistens</name>
    <dbReference type="NCBI Taxonomy" id="1485586"/>
    <lineage>
        <taxon>Bacteria</taxon>
        <taxon>Bacillati</taxon>
        <taxon>Actinomycetota</taxon>
        <taxon>Actinomycetes</taxon>
        <taxon>Kitasatosporales</taxon>
        <taxon>Streptomycetaceae</taxon>
        <taxon>Streptomyces</taxon>
    </lineage>
</organism>
<feature type="compositionally biased region" description="Low complexity" evidence="1">
    <location>
        <begin position="16"/>
        <end position="28"/>
    </location>
</feature>
<dbReference type="GO" id="GO:0016791">
    <property type="term" value="F:phosphatase activity"/>
    <property type="evidence" value="ECO:0007669"/>
    <property type="project" value="TreeGrafter"/>
</dbReference>
<dbReference type="InterPro" id="IPR029033">
    <property type="entry name" value="His_PPase_superfam"/>
</dbReference>
<dbReference type="AlphaFoldDB" id="A0A7W3XZ66"/>
<dbReference type="InterPro" id="IPR013078">
    <property type="entry name" value="His_Pase_superF_clade-1"/>
</dbReference>
<dbReference type="EMBL" id="VKHS01001013">
    <property type="protein sequence ID" value="MBB0232567.1"/>
    <property type="molecule type" value="Genomic_DNA"/>
</dbReference>
<dbReference type="SMART" id="SM00855">
    <property type="entry name" value="PGAM"/>
    <property type="match status" value="1"/>
</dbReference>
<protein>
    <submittedName>
        <fullName evidence="2">Histidine phosphatase family protein</fullName>
    </submittedName>
</protein>
<evidence type="ECO:0000256" key="1">
    <source>
        <dbReference type="SAM" id="MobiDB-lite"/>
    </source>
</evidence>
<evidence type="ECO:0000313" key="3">
    <source>
        <dbReference type="Proteomes" id="UP000530234"/>
    </source>
</evidence>
<proteinExistence type="predicted"/>
<dbReference type="PANTHER" id="PTHR48100:SF51">
    <property type="entry name" value="PHOSPHOGLYCERATE MUTASE"/>
    <property type="match status" value="1"/>
</dbReference>
<name>A0A7W3XZ66_9ACTN</name>
<dbReference type="Proteomes" id="UP000530234">
    <property type="component" value="Unassembled WGS sequence"/>
</dbReference>